<gene>
    <name evidence="10" type="ORF">ACFPET_13550</name>
</gene>
<feature type="domain" description="Protein kinase" evidence="8">
    <location>
        <begin position="11"/>
        <end position="265"/>
    </location>
</feature>
<dbReference type="InterPro" id="IPR000719">
    <property type="entry name" value="Prot_kinase_dom"/>
</dbReference>
<dbReference type="SMART" id="SM00220">
    <property type="entry name" value="S_TKc"/>
    <property type="match status" value="1"/>
</dbReference>
<feature type="compositionally biased region" description="Gly residues" evidence="7">
    <location>
        <begin position="433"/>
        <end position="469"/>
    </location>
</feature>
<dbReference type="SMART" id="SM00740">
    <property type="entry name" value="PASTA"/>
    <property type="match status" value="1"/>
</dbReference>
<dbReference type="PANTHER" id="PTHR43289:SF30">
    <property type="entry name" value="NON-SPECIFIC SERINE_THREONINE PROTEIN KINASE"/>
    <property type="match status" value="1"/>
</dbReference>
<evidence type="ECO:0000256" key="5">
    <source>
        <dbReference type="ARBA" id="ARBA00047899"/>
    </source>
</evidence>
<dbReference type="Gene3D" id="1.10.510.10">
    <property type="entry name" value="Transferase(Phosphotransferase) domain 1"/>
    <property type="match status" value="1"/>
</dbReference>
<feature type="compositionally biased region" description="Low complexity" evidence="7">
    <location>
        <begin position="363"/>
        <end position="374"/>
    </location>
</feature>
<evidence type="ECO:0000256" key="6">
    <source>
        <dbReference type="ARBA" id="ARBA00048679"/>
    </source>
</evidence>
<proteinExistence type="predicted"/>
<dbReference type="EMBL" id="JBHSDK010000017">
    <property type="protein sequence ID" value="MFC4336227.1"/>
    <property type="molecule type" value="Genomic_DNA"/>
</dbReference>
<keyword evidence="1 10" id="KW-0808">Transferase</keyword>
<evidence type="ECO:0000313" key="10">
    <source>
        <dbReference type="EMBL" id="MFC4336227.1"/>
    </source>
</evidence>
<accession>A0ABV8U0T7</accession>
<comment type="catalytic activity">
    <reaction evidence="5">
        <text>L-threonyl-[protein] + ATP = O-phospho-L-threonyl-[protein] + ADP + H(+)</text>
        <dbReference type="Rhea" id="RHEA:46608"/>
        <dbReference type="Rhea" id="RHEA-COMP:11060"/>
        <dbReference type="Rhea" id="RHEA-COMP:11605"/>
        <dbReference type="ChEBI" id="CHEBI:15378"/>
        <dbReference type="ChEBI" id="CHEBI:30013"/>
        <dbReference type="ChEBI" id="CHEBI:30616"/>
        <dbReference type="ChEBI" id="CHEBI:61977"/>
        <dbReference type="ChEBI" id="CHEBI:456216"/>
        <dbReference type="EC" id="2.7.11.1"/>
    </reaction>
</comment>
<dbReference type="CDD" id="cd06577">
    <property type="entry name" value="PASTA_pknB"/>
    <property type="match status" value="1"/>
</dbReference>
<dbReference type="SUPFAM" id="SSF56112">
    <property type="entry name" value="Protein kinase-like (PK-like)"/>
    <property type="match status" value="1"/>
</dbReference>
<feature type="region of interest" description="Disordered" evidence="7">
    <location>
        <begin position="275"/>
        <end position="328"/>
    </location>
</feature>
<evidence type="ECO:0000256" key="1">
    <source>
        <dbReference type="ARBA" id="ARBA00022679"/>
    </source>
</evidence>
<evidence type="ECO:0000256" key="7">
    <source>
        <dbReference type="SAM" id="MobiDB-lite"/>
    </source>
</evidence>
<feature type="region of interest" description="Disordered" evidence="7">
    <location>
        <begin position="361"/>
        <end position="482"/>
    </location>
</feature>
<protein>
    <submittedName>
        <fullName evidence="10">Serine/threonine-protein kinase</fullName>
        <ecNumber evidence="10">2.7.11.1</ecNumber>
    </submittedName>
</protein>
<keyword evidence="11" id="KW-1185">Reference proteome</keyword>
<evidence type="ECO:0000259" key="9">
    <source>
        <dbReference type="PROSITE" id="PS51178"/>
    </source>
</evidence>
<evidence type="ECO:0000256" key="4">
    <source>
        <dbReference type="ARBA" id="ARBA00022840"/>
    </source>
</evidence>
<feature type="compositionally biased region" description="Acidic residues" evidence="7">
    <location>
        <begin position="375"/>
        <end position="420"/>
    </location>
</feature>
<evidence type="ECO:0000259" key="8">
    <source>
        <dbReference type="PROSITE" id="PS50011"/>
    </source>
</evidence>
<dbReference type="EC" id="2.7.11.1" evidence="10"/>
<dbReference type="Pfam" id="PF00069">
    <property type="entry name" value="Pkinase"/>
    <property type="match status" value="1"/>
</dbReference>
<evidence type="ECO:0000313" key="11">
    <source>
        <dbReference type="Proteomes" id="UP001595823"/>
    </source>
</evidence>
<reference evidence="11" key="1">
    <citation type="journal article" date="2019" name="Int. J. Syst. Evol. Microbiol.">
        <title>The Global Catalogue of Microorganisms (GCM) 10K type strain sequencing project: providing services to taxonomists for standard genome sequencing and annotation.</title>
        <authorList>
            <consortium name="The Broad Institute Genomics Platform"/>
            <consortium name="The Broad Institute Genome Sequencing Center for Infectious Disease"/>
            <person name="Wu L."/>
            <person name="Ma J."/>
        </authorList>
    </citation>
    <scope>NUCLEOTIDE SEQUENCE [LARGE SCALE GENOMIC DNA]</scope>
    <source>
        <strain evidence="11">IBRC-M 10908</strain>
    </source>
</reference>
<dbReference type="InterPro" id="IPR011009">
    <property type="entry name" value="Kinase-like_dom_sf"/>
</dbReference>
<dbReference type="Gene3D" id="3.30.200.20">
    <property type="entry name" value="Phosphorylase Kinase, domain 1"/>
    <property type="match status" value="1"/>
</dbReference>
<evidence type="ECO:0000256" key="3">
    <source>
        <dbReference type="ARBA" id="ARBA00022777"/>
    </source>
</evidence>
<dbReference type="RefSeq" id="WP_380621909.1">
    <property type="nucleotide sequence ID" value="NZ_JBHSDK010000017.1"/>
</dbReference>
<name>A0ABV8U0T7_9ACTN</name>
<keyword evidence="3 10" id="KW-0418">Kinase</keyword>
<feature type="compositionally biased region" description="Low complexity" evidence="7">
    <location>
        <begin position="421"/>
        <end position="432"/>
    </location>
</feature>
<dbReference type="CDD" id="cd14014">
    <property type="entry name" value="STKc_PknB_like"/>
    <property type="match status" value="1"/>
</dbReference>
<evidence type="ECO:0000256" key="2">
    <source>
        <dbReference type="ARBA" id="ARBA00022741"/>
    </source>
</evidence>
<comment type="caution">
    <text evidence="10">The sequence shown here is derived from an EMBL/GenBank/DDBJ whole genome shotgun (WGS) entry which is preliminary data.</text>
</comment>
<dbReference type="GO" id="GO:0004674">
    <property type="term" value="F:protein serine/threonine kinase activity"/>
    <property type="evidence" value="ECO:0007669"/>
    <property type="project" value="UniProtKB-EC"/>
</dbReference>
<dbReference type="Pfam" id="PF03793">
    <property type="entry name" value="PASTA"/>
    <property type="match status" value="1"/>
</dbReference>
<dbReference type="PROSITE" id="PS50011">
    <property type="entry name" value="PROTEIN_KINASE_DOM"/>
    <property type="match status" value="1"/>
</dbReference>
<organism evidence="10 11">
    <name type="scientific">Salininema proteolyticum</name>
    <dbReference type="NCBI Taxonomy" id="1607685"/>
    <lineage>
        <taxon>Bacteria</taxon>
        <taxon>Bacillati</taxon>
        <taxon>Actinomycetota</taxon>
        <taxon>Actinomycetes</taxon>
        <taxon>Glycomycetales</taxon>
        <taxon>Glycomycetaceae</taxon>
        <taxon>Salininema</taxon>
    </lineage>
</organism>
<feature type="domain" description="PASTA" evidence="9">
    <location>
        <begin position="473"/>
        <end position="539"/>
    </location>
</feature>
<dbReference type="InterPro" id="IPR005543">
    <property type="entry name" value="PASTA_dom"/>
</dbReference>
<sequence>MKPGTLIAGRYRLDEAIASGGMGTVWRAVDVNLDRSVAVKILHAGQDRERSADRFRREAKILASLKGPGFVQIHDYGRDEDTQFIVMELVEGGSLRDEMDAGPLSPDRTLEVCASVAEALDTAHSQGVVHRDVKPSNILEDDRGHVRVVDFGISFLAGRTRVTDTGTVLGTLSYIAPEQLEDMNTTAAADVYALGAVAYECLSGAPPFESRDPSRIIEGHLRRDPAPLPESVPSAVGDLVLLALAKDPADRPSAAEFTEQCRELLSERGMGVPADAAASEDEDKTVQVGTPDQTVHVGPPDATVPVGSRPIPARDGGTSADRPEVIEEKPRRTGPLIVTAVAVIAILAIAAPLSWQLWRDSGDTAAPPGTAASSSEEDGAIDSGEDGEDTAEDDASADASDEPDSPDSSEGDDTGSDDSGDNQGSNDSTDGGSESGNDGGQDSGGDGGNDGGGDSGGGGGDGDNGGDGGSEPDPDRGKLPNVVGMTTHQAKSTLSSAGFTNVGGTYTFGGGTHCEVISQNPDGGQTRDYDEAIVLTYALARNDDCELS</sequence>
<dbReference type="Proteomes" id="UP001595823">
    <property type="component" value="Unassembled WGS sequence"/>
</dbReference>
<keyword evidence="4" id="KW-0067">ATP-binding</keyword>
<dbReference type="Gene3D" id="3.30.10.20">
    <property type="match status" value="1"/>
</dbReference>
<keyword evidence="2" id="KW-0547">Nucleotide-binding</keyword>
<dbReference type="PANTHER" id="PTHR43289">
    <property type="entry name" value="MITOGEN-ACTIVATED PROTEIN KINASE KINASE KINASE 20-RELATED"/>
    <property type="match status" value="1"/>
</dbReference>
<comment type="catalytic activity">
    <reaction evidence="6">
        <text>L-seryl-[protein] + ATP = O-phospho-L-seryl-[protein] + ADP + H(+)</text>
        <dbReference type="Rhea" id="RHEA:17989"/>
        <dbReference type="Rhea" id="RHEA-COMP:9863"/>
        <dbReference type="Rhea" id="RHEA-COMP:11604"/>
        <dbReference type="ChEBI" id="CHEBI:15378"/>
        <dbReference type="ChEBI" id="CHEBI:29999"/>
        <dbReference type="ChEBI" id="CHEBI:30616"/>
        <dbReference type="ChEBI" id="CHEBI:83421"/>
        <dbReference type="ChEBI" id="CHEBI:456216"/>
        <dbReference type="EC" id="2.7.11.1"/>
    </reaction>
</comment>
<dbReference type="PROSITE" id="PS51178">
    <property type="entry name" value="PASTA"/>
    <property type="match status" value="1"/>
</dbReference>